<reference evidence="1" key="1">
    <citation type="submission" date="2018-12" db="EMBL/GenBank/DDBJ databases">
        <authorList>
            <person name="Syme R.A."/>
            <person name="Farfan-Caceres L."/>
            <person name="Lichtenzveig J."/>
        </authorList>
    </citation>
    <scope>NUCLEOTIDE SEQUENCE</scope>
    <source>
        <strain evidence="1">Al4</strain>
    </source>
</reference>
<dbReference type="Proteomes" id="UP000651452">
    <property type="component" value="Unassembled WGS sequence"/>
</dbReference>
<organism evidence="1 2">
    <name type="scientific">Ascochyta lentis</name>
    <dbReference type="NCBI Taxonomy" id="205686"/>
    <lineage>
        <taxon>Eukaryota</taxon>
        <taxon>Fungi</taxon>
        <taxon>Dikarya</taxon>
        <taxon>Ascomycota</taxon>
        <taxon>Pezizomycotina</taxon>
        <taxon>Dothideomycetes</taxon>
        <taxon>Pleosporomycetidae</taxon>
        <taxon>Pleosporales</taxon>
        <taxon>Pleosporineae</taxon>
        <taxon>Didymellaceae</taxon>
        <taxon>Ascochyta</taxon>
    </lineage>
</organism>
<evidence type="ECO:0000313" key="2">
    <source>
        <dbReference type="Proteomes" id="UP000651452"/>
    </source>
</evidence>
<accession>A0A8H7J557</accession>
<dbReference type="AlphaFoldDB" id="A0A8H7J557"/>
<name>A0A8H7J557_9PLEO</name>
<proteinExistence type="predicted"/>
<feature type="non-terminal residue" evidence="1">
    <location>
        <position position="627"/>
    </location>
</feature>
<reference evidence="1" key="2">
    <citation type="submission" date="2020-09" db="EMBL/GenBank/DDBJ databases">
        <title>Reference genome assembly for Australian Ascochyta lentis isolate Al4.</title>
        <authorList>
            <person name="Lee R.C."/>
            <person name="Farfan-Caceres L.M."/>
            <person name="Debler J.W."/>
            <person name="Williams A.H."/>
            <person name="Henares B.M."/>
        </authorList>
    </citation>
    <scope>NUCLEOTIDE SEQUENCE</scope>
    <source>
        <strain evidence="1">Al4</strain>
    </source>
</reference>
<evidence type="ECO:0000313" key="1">
    <source>
        <dbReference type="EMBL" id="KAF9696815.1"/>
    </source>
</evidence>
<gene>
    <name evidence="1" type="ORF">EKO04_005158</name>
</gene>
<comment type="caution">
    <text evidence="1">The sequence shown here is derived from an EMBL/GenBank/DDBJ whole genome shotgun (WGS) entry which is preliminary data.</text>
</comment>
<protein>
    <submittedName>
        <fullName evidence="1">Uncharacterized protein</fullName>
    </submittedName>
</protein>
<sequence>RCNGSQSRLSIKGIAIVEPSLDLWGQLAGGITVSGNMKVGAKYTMDAIEMYMPNYDNTRQKASSKMEKVDKDDKGLSPVFQAGIKATVGVELRTTPEINCGIKVGGDIGPLKEPLLQGQVAVYTNTTLYFESLRIQTQPFTSKPKPLLKRMAKPAIGRPVRGISTQRCVRSQRSDPLYELPSPEDSIMVAANLYNHTDLDLPPFSILSVRTLEGSGHAVRMLHLRGGGKEHEFMLGDFKCTTGSSPCSTNIPNTPRIRPRGHGNLFSHSHDHSVAVRAIPKLQKCAATDCPNQVPRSYYNYAPKSFSNVNLQAPSGNAVLPDICTSVRRYLTAHGIDTDQFPLHWNPSYNNERRGETCSGTRSPCSGVSGEDARFKAATGVNTALVMCDKFPIASSEEGSELLSSVATNVEYFKKHGSPTEDKPSWIPLDANEWSRDKEFREHGGPGCQRLTRHANTRPYLRHGENGADDHKDWYRKRNFTLIFVNANANKVNFPGSNFASDSVDKSSEPATTTVSGSAWMMCAVSLRGQQCFQFKKGANVDRYCWDGQTTSAAAGGQFQRQEYSGCKIDFVDAAFANVQRRAEPIGYSHDEAVYGIERVDDAEPIVVDVPVADAMLPGSRVCFPLS</sequence>
<keyword evidence="2" id="KW-1185">Reference proteome</keyword>
<dbReference type="OrthoDB" id="73875at2759"/>
<dbReference type="EMBL" id="RZGK01000009">
    <property type="protein sequence ID" value="KAF9696815.1"/>
    <property type="molecule type" value="Genomic_DNA"/>
</dbReference>
<feature type="non-terminal residue" evidence="1">
    <location>
        <position position="1"/>
    </location>
</feature>